<evidence type="ECO:0000313" key="2">
    <source>
        <dbReference type="Proteomes" id="UP001271249"/>
    </source>
</evidence>
<sequence length="92" mass="9907">MAQLFNEQRILGVRQQVDGTTMFNGLPVIGVVDVGGTLFTDNRRALGIDVLAADAAIYNEQPVRGVVKIADGRKLYNNQLVIPIKVNSGALV</sequence>
<organism evidence="1 2">
    <name type="scientific">Mesorhizobium captivum</name>
    <dbReference type="NCBI Taxonomy" id="3072319"/>
    <lineage>
        <taxon>Bacteria</taxon>
        <taxon>Pseudomonadati</taxon>
        <taxon>Pseudomonadota</taxon>
        <taxon>Alphaproteobacteria</taxon>
        <taxon>Hyphomicrobiales</taxon>
        <taxon>Phyllobacteriaceae</taxon>
        <taxon>Mesorhizobium</taxon>
    </lineage>
</organism>
<gene>
    <name evidence="1" type="ORF">RFN29_15160</name>
</gene>
<comment type="caution">
    <text evidence="1">The sequence shown here is derived from an EMBL/GenBank/DDBJ whole genome shotgun (WGS) entry which is preliminary data.</text>
</comment>
<evidence type="ECO:0000313" key="1">
    <source>
        <dbReference type="EMBL" id="MDX8492916.1"/>
    </source>
</evidence>
<keyword evidence="2" id="KW-1185">Reference proteome</keyword>
<name>A0ABU4Z124_9HYPH</name>
<protein>
    <submittedName>
        <fullName evidence="1">Uncharacterized protein</fullName>
    </submittedName>
</protein>
<dbReference type="RefSeq" id="WP_320226898.1">
    <property type="nucleotide sequence ID" value="NZ_JAVIJC010000014.1"/>
</dbReference>
<dbReference type="Proteomes" id="UP001271249">
    <property type="component" value="Unassembled WGS sequence"/>
</dbReference>
<accession>A0ABU4Z124</accession>
<dbReference type="EMBL" id="JAVIJC010000014">
    <property type="protein sequence ID" value="MDX8492916.1"/>
    <property type="molecule type" value="Genomic_DNA"/>
</dbReference>
<proteinExistence type="predicted"/>
<reference evidence="1 2" key="1">
    <citation type="submission" date="2023-08" db="EMBL/GenBank/DDBJ databases">
        <title>Implementing the SeqCode for naming new Mesorhizobium species isolated from Vachellia karroo root nodules.</title>
        <authorList>
            <person name="Van Lill M."/>
        </authorList>
    </citation>
    <scope>NUCLEOTIDE SEQUENCE [LARGE SCALE GENOMIC DNA]</scope>
    <source>
        <strain evidence="1 2">VK22B</strain>
    </source>
</reference>